<feature type="transmembrane region" description="Helical" evidence="1">
    <location>
        <begin position="41"/>
        <end position="62"/>
    </location>
</feature>
<dbReference type="STRING" id="575540.Isop_3500"/>
<reference evidence="2 3" key="2">
    <citation type="journal article" date="2011" name="Stand. Genomic Sci.">
        <title>Complete genome sequence of Isosphaera pallida type strain (IS1B).</title>
        <authorList>
            <consortium name="US DOE Joint Genome Institute (JGI-PGF)"/>
            <person name="Goker M."/>
            <person name="Cleland D."/>
            <person name="Saunders E."/>
            <person name="Lapidus A."/>
            <person name="Nolan M."/>
            <person name="Lucas S."/>
            <person name="Hammon N."/>
            <person name="Deshpande S."/>
            <person name="Cheng J.F."/>
            <person name="Tapia R."/>
            <person name="Han C."/>
            <person name="Goodwin L."/>
            <person name="Pitluck S."/>
            <person name="Liolios K."/>
            <person name="Pagani I."/>
            <person name="Ivanova N."/>
            <person name="Mavromatis K."/>
            <person name="Pati A."/>
            <person name="Chen A."/>
            <person name="Palaniappan K."/>
            <person name="Land M."/>
            <person name="Hauser L."/>
            <person name="Chang Y.J."/>
            <person name="Jeffries C.D."/>
            <person name="Detter J.C."/>
            <person name="Beck B."/>
            <person name="Woyke T."/>
            <person name="Bristow J."/>
            <person name="Eisen J.A."/>
            <person name="Markowitz V."/>
            <person name="Hugenholtz P."/>
            <person name="Kyrpides N.C."/>
            <person name="Klenk H.P."/>
        </authorList>
    </citation>
    <scope>NUCLEOTIDE SEQUENCE [LARGE SCALE GENOMIC DNA]</scope>
    <source>
        <strain evidence="3">ATCC 43644 / DSM 9630 / IS1B</strain>
    </source>
</reference>
<feature type="transmembrane region" description="Helical" evidence="1">
    <location>
        <begin position="309"/>
        <end position="330"/>
    </location>
</feature>
<feature type="transmembrane region" description="Helical" evidence="1">
    <location>
        <begin position="585"/>
        <end position="603"/>
    </location>
</feature>
<dbReference type="EMBL" id="CP002353">
    <property type="protein sequence ID" value="ADV64057.1"/>
    <property type="molecule type" value="Genomic_DNA"/>
</dbReference>
<feature type="transmembrane region" description="Helical" evidence="1">
    <location>
        <begin position="114"/>
        <end position="134"/>
    </location>
</feature>
<protein>
    <recommendedName>
        <fullName evidence="4">Glycosyltransferase RgtA/B/C/D-like domain-containing protein</fullName>
    </recommendedName>
</protein>
<reference key="1">
    <citation type="submission" date="2010-11" db="EMBL/GenBank/DDBJ databases">
        <title>The complete sequence of chromosome of Isophaera pallida ATCC 43644.</title>
        <authorList>
            <consortium name="US DOE Joint Genome Institute (JGI-PGF)"/>
            <person name="Lucas S."/>
            <person name="Copeland A."/>
            <person name="Lapidus A."/>
            <person name="Bruce D."/>
            <person name="Goodwin L."/>
            <person name="Pitluck S."/>
            <person name="Kyrpides N."/>
            <person name="Mavromatis K."/>
            <person name="Pagani I."/>
            <person name="Ivanova N."/>
            <person name="Saunders E."/>
            <person name="Brettin T."/>
            <person name="Detter J.C."/>
            <person name="Han C."/>
            <person name="Tapia R."/>
            <person name="Land M."/>
            <person name="Hauser L."/>
            <person name="Markowitz V."/>
            <person name="Cheng J.-F."/>
            <person name="Hugenholtz P."/>
            <person name="Woyke T."/>
            <person name="Wu D."/>
            <person name="Eisen J.A."/>
        </authorList>
    </citation>
    <scope>NUCLEOTIDE SEQUENCE</scope>
    <source>
        <strain>ATCC 43644</strain>
    </source>
</reference>
<feature type="transmembrane region" description="Helical" evidence="1">
    <location>
        <begin position="454"/>
        <end position="475"/>
    </location>
</feature>
<accession>E8QX18</accession>
<evidence type="ECO:0000313" key="2">
    <source>
        <dbReference type="EMBL" id="ADV64057.1"/>
    </source>
</evidence>
<dbReference type="RefSeq" id="WP_013566345.1">
    <property type="nucleotide sequence ID" value="NC_014962.1"/>
</dbReference>
<feature type="transmembrane region" description="Helical" evidence="1">
    <location>
        <begin position="69"/>
        <end position="86"/>
    </location>
</feature>
<evidence type="ECO:0000313" key="3">
    <source>
        <dbReference type="Proteomes" id="UP000008631"/>
    </source>
</evidence>
<dbReference type="KEGG" id="ipa:Isop_3500"/>
<name>E8QX18_ISOPI</name>
<keyword evidence="1" id="KW-1133">Transmembrane helix</keyword>
<feature type="transmembrane region" description="Helical" evidence="1">
    <location>
        <begin position="407"/>
        <end position="426"/>
    </location>
</feature>
<dbReference type="eggNOG" id="COG1807">
    <property type="taxonomic scope" value="Bacteria"/>
</dbReference>
<keyword evidence="1" id="KW-0472">Membrane</keyword>
<organism evidence="2 3">
    <name type="scientific">Isosphaera pallida (strain ATCC 43644 / DSM 9630 / IS1B)</name>
    <dbReference type="NCBI Taxonomy" id="575540"/>
    <lineage>
        <taxon>Bacteria</taxon>
        <taxon>Pseudomonadati</taxon>
        <taxon>Planctomycetota</taxon>
        <taxon>Planctomycetia</taxon>
        <taxon>Isosphaerales</taxon>
        <taxon>Isosphaeraceae</taxon>
        <taxon>Isosphaera</taxon>
    </lineage>
</organism>
<feature type="transmembrane region" description="Helical" evidence="1">
    <location>
        <begin position="431"/>
        <end position="448"/>
    </location>
</feature>
<proteinExistence type="predicted"/>
<feature type="transmembrane region" description="Helical" evidence="1">
    <location>
        <begin position="154"/>
        <end position="175"/>
    </location>
</feature>
<keyword evidence="3" id="KW-1185">Reference proteome</keyword>
<gene>
    <name evidence="2" type="ordered locus">Isop_3500</name>
</gene>
<feature type="transmembrane region" description="Helical" evidence="1">
    <location>
        <begin position="249"/>
        <end position="266"/>
    </location>
</feature>
<dbReference type="InParanoid" id="E8QX18"/>
<evidence type="ECO:0000256" key="1">
    <source>
        <dbReference type="SAM" id="Phobius"/>
    </source>
</evidence>
<evidence type="ECO:0008006" key="4">
    <source>
        <dbReference type="Google" id="ProtNLM"/>
    </source>
</evidence>
<feature type="transmembrane region" description="Helical" evidence="1">
    <location>
        <begin position="351"/>
        <end position="372"/>
    </location>
</feature>
<dbReference type="AlphaFoldDB" id="E8QX18"/>
<dbReference type="HOGENOM" id="CLU_374646_0_0_0"/>
<dbReference type="Proteomes" id="UP000008631">
    <property type="component" value="Chromosome"/>
</dbReference>
<sequence>MAESLGWTLLLTAPLVLGGWATASAWIDPSNGDHARRARWLITVFLSWLGLTLGMQGLGVLGGLGRPPLLAWSLVWGGLGLAVGWPNRRSTLWSNDPMAFLAKPANTDRWDAPAWLALVGSVWALSHLATPSLLGPVKVVSDGPIYHLYFAARWWREGGLSLIPVVFGESAATYFPANGDLWFTWLMIAWEGDRLAKVGQVPFWGLAFLLTYDLCRLVGAGRSASIVATAFFATCVPLIVWSSEPNVDTIFVAGYLGAVAFGLRAMGFGAKPGDANGLGSPLPTRRTVPAMWSLAGLAAGLALGTKATAIVFVAPLAVLGLLVIVTQARGSRRDFDSASNSTDAKNHASRAVGYHVLLFVVSLLMPTLFWWVRNTLHGGHPLYPAQIALGPLTLPGWYDREAMRTSIYYIPFTSWQALADILILVFDARTLPVWLIGLILGPIAAFRGRSPGRTALVIGLILLGLLNIALYWGVIPYRTQQRFMLQGIALWCAPLALTLEGGVWRRWAAVAVLSLHLFTPQPWPFGTERWTAPGDYLAELRRSSNIPWDFTEYVPSVSPAVIGTPLPVVSLGSLMSAPRSDQANLAWFAASALTALGLTWGLWRWGRQPSPGRAAVAAVLALSFLGVQVASRFPWNQPPRLVFYPIFDFAPAWAAFERETAQRPHRVAYSGTNIPYYLLGPDLAHQVRYVGINRHDDWLPHDFHREAIARGQPTWPDTRPCWHRQEADPDAWLENLERHRIELLFVTRAAAEEGRLNPYDRDAFPIERTWADQRPDRFELLYSDRFVRLYRVKPSS</sequence>
<keyword evidence="1" id="KW-0812">Transmembrane</keyword>
<feature type="transmembrane region" description="Helical" evidence="1">
    <location>
        <begin position="224"/>
        <end position="243"/>
    </location>
</feature>
<dbReference type="OrthoDB" id="230928at2"/>